<keyword evidence="2" id="KW-1185">Reference proteome</keyword>
<evidence type="ECO:0000313" key="2">
    <source>
        <dbReference type="Proteomes" id="UP000663880"/>
    </source>
</evidence>
<dbReference type="EMBL" id="CAJOBZ010000030">
    <property type="protein sequence ID" value="CAF4888077.1"/>
    <property type="molecule type" value="Genomic_DNA"/>
</dbReference>
<accession>A0A821UDZ6</accession>
<dbReference type="Proteomes" id="UP000663880">
    <property type="component" value="Unassembled WGS sequence"/>
</dbReference>
<protein>
    <submittedName>
        <fullName evidence="1">Uncharacterized protein</fullName>
    </submittedName>
</protein>
<sequence>MTSRIGFHRCVRHILGTGTRRYPTSISGSAVKIPRLDTPMRFQSYIQAGSASLPARKADTWPSQGNLVMYSCDEAKKAGETWKKLKCEAQDRTMEALNALCPIQRSYDIMKRYCKGKQIPKIIRMLH</sequence>
<reference evidence="1" key="1">
    <citation type="submission" date="2021-02" db="EMBL/GenBank/DDBJ databases">
        <authorList>
            <person name="Steward A R."/>
        </authorList>
    </citation>
    <scope>NUCLEOTIDE SEQUENCE</scope>
</reference>
<evidence type="ECO:0000313" key="1">
    <source>
        <dbReference type="EMBL" id="CAF4888077.1"/>
    </source>
</evidence>
<comment type="caution">
    <text evidence="1">The sequence shown here is derived from an EMBL/GenBank/DDBJ whole genome shotgun (WGS) entry which is preliminary data.</text>
</comment>
<dbReference type="AlphaFoldDB" id="A0A821UDZ6"/>
<gene>
    <name evidence="1" type="ORF">PMACD_LOCUS10212</name>
</gene>
<name>A0A821UDZ6_9NEOP</name>
<organism evidence="1 2">
    <name type="scientific">Pieris macdunnoughi</name>
    <dbReference type="NCBI Taxonomy" id="345717"/>
    <lineage>
        <taxon>Eukaryota</taxon>
        <taxon>Metazoa</taxon>
        <taxon>Ecdysozoa</taxon>
        <taxon>Arthropoda</taxon>
        <taxon>Hexapoda</taxon>
        <taxon>Insecta</taxon>
        <taxon>Pterygota</taxon>
        <taxon>Neoptera</taxon>
        <taxon>Endopterygota</taxon>
        <taxon>Lepidoptera</taxon>
        <taxon>Glossata</taxon>
        <taxon>Ditrysia</taxon>
        <taxon>Papilionoidea</taxon>
        <taxon>Pieridae</taxon>
        <taxon>Pierinae</taxon>
        <taxon>Pieris</taxon>
    </lineage>
</organism>
<proteinExistence type="predicted"/>